<keyword evidence="1" id="KW-1133">Transmembrane helix</keyword>
<dbReference type="EMBL" id="PVWJ01000003">
    <property type="protein sequence ID" value="PSB05102.1"/>
    <property type="molecule type" value="Genomic_DNA"/>
</dbReference>
<feature type="transmembrane region" description="Helical" evidence="1">
    <location>
        <begin position="21"/>
        <end position="38"/>
    </location>
</feature>
<keyword evidence="1" id="KW-0812">Transmembrane</keyword>
<dbReference type="Pfam" id="PF06127">
    <property type="entry name" value="Mpo1-like"/>
    <property type="match status" value="1"/>
</dbReference>
<proteinExistence type="predicted"/>
<reference evidence="2 3" key="2">
    <citation type="submission" date="2018-03" db="EMBL/GenBank/DDBJ databases">
        <title>The ancient ancestry and fast evolution of plastids.</title>
        <authorList>
            <person name="Moore K.R."/>
            <person name="Magnabosco C."/>
            <person name="Momper L."/>
            <person name="Gold D.A."/>
            <person name="Bosak T."/>
            <person name="Fournier G.P."/>
        </authorList>
    </citation>
    <scope>NUCLEOTIDE SEQUENCE [LARGE SCALE GENOMIC DNA]</scope>
    <source>
        <strain evidence="2 3">CCAP 1448/3</strain>
    </source>
</reference>
<keyword evidence="3" id="KW-1185">Reference proteome</keyword>
<protein>
    <submittedName>
        <fullName evidence="2">DUF962 domain-containing protein</fullName>
    </submittedName>
</protein>
<gene>
    <name evidence="2" type="ORF">C7B64_00935</name>
</gene>
<feature type="transmembrane region" description="Helical" evidence="1">
    <location>
        <begin position="44"/>
        <end position="63"/>
    </location>
</feature>
<dbReference type="RefSeq" id="WP_106286789.1">
    <property type="nucleotide sequence ID" value="NZ_CAWNTC010000123.1"/>
</dbReference>
<evidence type="ECO:0000313" key="2">
    <source>
        <dbReference type="EMBL" id="PSB05102.1"/>
    </source>
</evidence>
<dbReference type="InterPro" id="IPR009305">
    <property type="entry name" value="Mpo1-like"/>
</dbReference>
<organism evidence="2 3">
    <name type="scientific">Merismopedia glauca CCAP 1448/3</name>
    <dbReference type="NCBI Taxonomy" id="1296344"/>
    <lineage>
        <taxon>Bacteria</taxon>
        <taxon>Bacillati</taxon>
        <taxon>Cyanobacteriota</taxon>
        <taxon>Cyanophyceae</taxon>
        <taxon>Synechococcales</taxon>
        <taxon>Merismopediaceae</taxon>
        <taxon>Merismopedia</taxon>
    </lineage>
</organism>
<reference evidence="2 3" key="1">
    <citation type="submission" date="2018-02" db="EMBL/GenBank/DDBJ databases">
        <authorList>
            <person name="Cohen D.B."/>
            <person name="Kent A.D."/>
        </authorList>
    </citation>
    <scope>NUCLEOTIDE SEQUENCE [LARGE SCALE GENOMIC DNA]</scope>
    <source>
        <strain evidence="2 3">CCAP 1448/3</strain>
    </source>
</reference>
<comment type="caution">
    <text evidence="2">The sequence shown here is derived from an EMBL/GenBank/DDBJ whole genome shotgun (WGS) entry which is preliminary data.</text>
</comment>
<feature type="transmembrane region" description="Helical" evidence="1">
    <location>
        <begin position="70"/>
        <end position="86"/>
    </location>
</feature>
<accession>A0A2T1CA05</accession>
<sequence>MSYFQEAKAHFIASHQHPINQMLHHLNIVLIFISLFWLFRDWRVTAACIVLTQVCAWSGHFIFEKNKPAFVKYPAITILVSLVWSFENWLGLKQVLGYLTNKEPESSPKTPLQP</sequence>
<dbReference type="OrthoDB" id="462194at2"/>
<evidence type="ECO:0000256" key="1">
    <source>
        <dbReference type="SAM" id="Phobius"/>
    </source>
</evidence>
<keyword evidence="1" id="KW-0472">Membrane</keyword>
<evidence type="ECO:0000313" key="3">
    <source>
        <dbReference type="Proteomes" id="UP000238762"/>
    </source>
</evidence>
<name>A0A2T1CA05_9CYAN</name>
<dbReference type="AlphaFoldDB" id="A0A2T1CA05"/>
<dbReference type="Proteomes" id="UP000238762">
    <property type="component" value="Unassembled WGS sequence"/>
</dbReference>